<dbReference type="RefSeq" id="WP_155313187.1">
    <property type="nucleotide sequence ID" value="NZ_AP021879.1"/>
</dbReference>
<gene>
    <name evidence="7" type="ORF">DSCOOX_56210</name>
</gene>
<keyword evidence="4" id="KW-1278">Translocase</keyword>
<sequence length="422" mass="45000">MRDKTANPILSCRNLTVGYKEKAVLSGLNLDFAAGQFISLLGPNGAGKTTLLRTLSRHLDPLAGQIEIEGRPLSGMRAMELAAVMAVVLTDKVSPPLFSVYEFVALGRYPHTDFLGRLGAADHQAVRHALAAVHADDLAARAFNDLSDGERQKALVARALAQQPRLLLLDEPTLHLDLKHRVEVMGILRNLCHSDGITVVASLHDVDVAAKVSDRVALIKSGAVVDWGIPETVLKSDAVAGLYDFDGADFDHHLGSIELRGNGQRGRVFVLAGMGSGALIYRMLSKRGFSIATGVLHTNDLDYYVARSLGAACISQEAMQVIGEPALAEADARLDGCDVVIDCGFQVGAMNQGNVNLLHTALEKGKPVLSLRQNGADGRLPSPAADRMVRCDDVAQLLEALDQCFPGMAGGRNPQPEILAAV</sequence>
<dbReference type="Gene3D" id="3.40.50.300">
    <property type="entry name" value="P-loop containing nucleotide triphosphate hydrolases"/>
    <property type="match status" value="1"/>
</dbReference>
<evidence type="ECO:0000256" key="1">
    <source>
        <dbReference type="ARBA" id="ARBA00022448"/>
    </source>
</evidence>
<dbReference type="PROSITE" id="PS50893">
    <property type="entry name" value="ABC_TRANSPORTER_2"/>
    <property type="match status" value="1"/>
</dbReference>
<proteinExistence type="predicted"/>
<protein>
    <submittedName>
        <fullName evidence="7">Cobalamin/Fe3+-siderophore ABC transporter ATP-binding protein</fullName>
    </submittedName>
</protein>
<keyword evidence="1" id="KW-0813">Transport</keyword>
<accession>A0A5K8AIF2</accession>
<dbReference type="SUPFAM" id="SSF52540">
    <property type="entry name" value="P-loop containing nucleoside triphosphate hydrolases"/>
    <property type="match status" value="1"/>
</dbReference>
<evidence type="ECO:0000256" key="3">
    <source>
        <dbReference type="ARBA" id="ARBA00022840"/>
    </source>
</evidence>
<dbReference type="PANTHER" id="PTHR42794:SF1">
    <property type="entry name" value="HEMIN IMPORT ATP-BINDING PROTEIN HMUV"/>
    <property type="match status" value="1"/>
</dbReference>
<comment type="function">
    <text evidence="5">Part of the ABC transporter complex HmuTUV involved in hemin import. Responsible for energy coupling to the transport system.</text>
</comment>
<dbReference type="GO" id="GO:0005524">
    <property type="term" value="F:ATP binding"/>
    <property type="evidence" value="ECO:0007669"/>
    <property type="project" value="UniProtKB-KW"/>
</dbReference>
<evidence type="ECO:0000256" key="5">
    <source>
        <dbReference type="ARBA" id="ARBA00037066"/>
    </source>
</evidence>
<dbReference type="Pfam" id="PF00005">
    <property type="entry name" value="ABC_tran"/>
    <property type="match status" value="1"/>
</dbReference>
<dbReference type="InterPro" id="IPR003593">
    <property type="entry name" value="AAA+_ATPase"/>
</dbReference>
<dbReference type="InterPro" id="IPR027417">
    <property type="entry name" value="P-loop_NTPase"/>
</dbReference>
<dbReference type="PANTHER" id="PTHR42794">
    <property type="entry name" value="HEMIN IMPORT ATP-BINDING PROTEIN HMUV"/>
    <property type="match status" value="1"/>
</dbReference>
<dbReference type="InterPro" id="IPR003439">
    <property type="entry name" value="ABC_transporter-like_ATP-bd"/>
</dbReference>
<dbReference type="Proteomes" id="UP000422108">
    <property type="component" value="Chromosome"/>
</dbReference>
<evidence type="ECO:0000313" key="7">
    <source>
        <dbReference type="EMBL" id="BBO92441.1"/>
    </source>
</evidence>
<evidence type="ECO:0000256" key="4">
    <source>
        <dbReference type="ARBA" id="ARBA00022967"/>
    </source>
</evidence>
<evidence type="ECO:0000313" key="8">
    <source>
        <dbReference type="Proteomes" id="UP000422108"/>
    </source>
</evidence>
<dbReference type="EMBL" id="AP021879">
    <property type="protein sequence ID" value="BBO92441.1"/>
    <property type="molecule type" value="Genomic_DNA"/>
</dbReference>
<dbReference type="AlphaFoldDB" id="A0A5K8AIF2"/>
<keyword evidence="8" id="KW-1185">Reference proteome</keyword>
<dbReference type="GO" id="GO:0016887">
    <property type="term" value="F:ATP hydrolysis activity"/>
    <property type="evidence" value="ECO:0007669"/>
    <property type="project" value="InterPro"/>
</dbReference>
<evidence type="ECO:0000256" key="2">
    <source>
        <dbReference type="ARBA" id="ARBA00022741"/>
    </source>
</evidence>
<name>A0A5K8AIF2_9BACT</name>
<evidence type="ECO:0000259" key="6">
    <source>
        <dbReference type="PROSITE" id="PS50893"/>
    </source>
</evidence>
<dbReference type="SMART" id="SM00382">
    <property type="entry name" value="AAA"/>
    <property type="match status" value="1"/>
</dbReference>
<keyword evidence="3 7" id="KW-0067">ATP-binding</keyword>
<feature type="domain" description="ABC transporter" evidence="6">
    <location>
        <begin position="10"/>
        <end position="246"/>
    </location>
</feature>
<reference evidence="7 8" key="1">
    <citation type="submission" date="2019-11" db="EMBL/GenBank/DDBJ databases">
        <title>Comparative genomics of hydrocarbon-degrading Desulfosarcina strains.</title>
        <authorList>
            <person name="Watanabe M."/>
            <person name="Kojima H."/>
            <person name="Fukui M."/>
        </authorList>
    </citation>
    <scope>NUCLEOTIDE SEQUENCE [LARGE SCALE GENOMIC DNA]</scope>
    <source>
        <strain evidence="8">oXyS1</strain>
    </source>
</reference>
<organism evidence="7 8">
    <name type="scientific">Desulfosarcina ovata subsp. ovata</name>
    <dbReference type="NCBI Taxonomy" id="2752305"/>
    <lineage>
        <taxon>Bacteria</taxon>
        <taxon>Pseudomonadati</taxon>
        <taxon>Thermodesulfobacteriota</taxon>
        <taxon>Desulfobacteria</taxon>
        <taxon>Desulfobacterales</taxon>
        <taxon>Desulfosarcinaceae</taxon>
        <taxon>Desulfosarcina</taxon>
    </lineage>
</organism>
<dbReference type="FunFam" id="3.40.50.300:FF:000134">
    <property type="entry name" value="Iron-enterobactin ABC transporter ATP-binding protein"/>
    <property type="match status" value="1"/>
</dbReference>
<keyword evidence="2" id="KW-0547">Nucleotide-binding</keyword>
<dbReference type="CDD" id="cd03214">
    <property type="entry name" value="ABC_Iron-Siderophores_B12_Hemin"/>
    <property type="match status" value="1"/>
</dbReference>